<accession>A0A8B7P509</accession>
<dbReference type="Proteomes" id="UP000694843">
    <property type="component" value="Unplaced"/>
</dbReference>
<reference evidence="2" key="1">
    <citation type="submission" date="2025-08" db="UniProtKB">
        <authorList>
            <consortium name="RefSeq"/>
        </authorList>
    </citation>
    <scope>IDENTIFICATION</scope>
    <source>
        <tissue evidence="2">Whole organism</tissue>
    </source>
</reference>
<dbReference type="GeneID" id="108677510"/>
<dbReference type="AlphaFoldDB" id="A0A8B7P509"/>
<evidence type="ECO:0000313" key="1">
    <source>
        <dbReference type="Proteomes" id="UP000694843"/>
    </source>
</evidence>
<protein>
    <submittedName>
        <fullName evidence="2">Uncharacterized protein LOC108677510</fullName>
    </submittedName>
</protein>
<dbReference type="KEGG" id="hazt:108677510"/>
<gene>
    <name evidence="2" type="primary">LOC108677510</name>
</gene>
<name>A0A8B7P509_HYAAZ</name>
<dbReference type="RefSeq" id="XP_018021224.2">
    <property type="nucleotide sequence ID" value="XM_018165735.2"/>
</dbReference>
<organism evidence="1 2">
    <name type="scientific">Hyalella azteca</name>
    <name type="common">Amphipod</name>
    <dbReference type="NCBI Taxonomy" id="294128"/>
    <lineage>
        <taxon>Eukaryota</taxon>
        <taxon>Metazoa</taxon>
        <taxon>Ecdysozoa</taxon>
        <taxon>Arthropoda</taxon>
        <taxon>Crustacea</taxon>
        <taxon>Multicrustacea</taxon>
        <taxon>Malacostraca</taxon>
        <taxon>Eumalacostraca</taxon>
        <taxon>Peracarida</taxon>
        <taxon>Amphipoda</taxon>
        <taxon>Senticaudata</taxon>
        <taxon>Talitrida</taxon>
        <taxon>Talitroidea</taxon>
        <taxon>Hyalellidae</taxon>
        <taxon>Hyalella</taxon>
    </lineage>
</organism>
<proteinExistence type="predicted"/>
<evidence type="ECO:0000313" key="2">
    <source>
        <dbReference type="RefSeq" id="XP_018021224.2"/>
    </source>
</evidence>
<dbReference type="OrthoDB" id="6382066at2759"/>
<dbReference type="OMA" id="ANCKHEL"/>
<sequence length="789" mass="87783">MKRLALGPGLMLKSVLSNYSMDLDDLNEVRDFTWTIQYTAGITARAKTMLIKKKALAFVSTLPWYSWYSQYLGFSDELLGLRSVKDHEKASIDHATAFINRNIPYNTAQLATLALKFSTYWVKDISGNAKEAVPIKNLYDYYFEYFKETAYGMPPTSKMGLRISSRLFINAVNMTKDANWAMFLQAEDARNIPTSNVVEQLEYMKNGFPTRQACYVLKDLYVNYSETEMLTQSEEEVFQLLTPSAIERMPICIIAAFGTNLLRRLDDVSKIILLDRLVTNRQQVLAYTSISRAALQTIVDEGLTAKGRPSVLTGADVNMYGEILLYFPTDLLYAVTTEGAPVALRLFNSLASSVLMPCLDGGRRAAIANLITKYKGDDPQTWRNMSGLCCLLYTLPSGTLSRIPRGALMSCRCPIANIIQYAPEDEARQVECRSDLGEDYEVEIWQRDNVRRVQAWAALDILDPYTIPGYKPPGRRKRAVSDVSLCNRAAVSGADDISNNELSSASSADIMQCLAALGDRYMDNTKAQILANKVRESLSTRSWSNLTNDLMGDMNFIMKGIPANEIRDLPSLSPNNSFYDTVTVLGNEKMKFTDDQLRAYADKVLTTWLPLANMTDVQLAMFNRLMCATNPFTISTLSDERVGYALAYLGVTLEGCSREDVLAPLALKAITSYTWPLSRAEVREMGVVFAGIEPRKIRILDSSSFAGVTPAAMRAMSSEAIKGMDPSQLRSLPPTTAMAMSPAIREKLWDEQKAALEEAMRGHEIGASCRRELSAAAALLGLLIIVFAT</sequence>
<keyword evidence="1" id="KW-1185">Reference proteome</keyword>